<keyword evidence="2 3" id="KW-0413">Isomerase</keyword>
<dbReference type="SUPFAM" id="SSF50891">
    <property type="entry name" value="Cyclophilin-like"/>
    <property type="match status" value="1"/>
</dbReference>
<accession>A0ABR1FV44</accession>
<feature type="domain" description="PPIase cyclophilin-type" evidence="4">
    <location>
        <begin position="73"/>
        <end position="203"/>
    </location>
</feature>
<dbReference type="PRINTS" id="PR00153">
    <property type="entry name" value="CSAPPISMRASE"/>
</dbReference>
<evidence type="ECO:0000256" key="3">
    <source>
        <dbReference type="RuleBase" id="RU363019"/>
    </source>
</evidence>
<evidence type="ECO:0000256" key="2">
    <source>
        <dbReference type="ARBA" id="ARBA00023235"/>
    </source>
</evidence>
<keyword evidence="6" id="KW-1185">Reference proteome</keyword>
<dbReference type="InterPro" id="IPR044665">
    <property type="entry name" value="E_coli_cyclophilin_A-like"/>
</dbReference>
<dbReference type="Pfam" id="PF00160">
    <property type="entry name" value="Pro_isomerase"/>
    <property type="match status" value="1"/>
</dbReference>
<dbReference type="GO" id="GO:0016853">
    <property type="term" value="F:isomerase activity"/>
    <property type="evidence" value="ECO:0007669"/>
    <property type="project" value="UniProtKB-KW"/>
</dbReference>
<keyword evidence="1 3" id="KW-0697">Rotamase</keyword>
<feature type="chain" id="PRO_5044972504" description="Peptidyl-prolyl cis-trans isomerase" evidence="3">
    <location>
        <begin position="17"/>
        <end position="238"/>
    </location>
</feature>
<reference evidence="5 6" key="1">
    <citation type="submission" date="2024-03" db="EMBL/GenBank/DDBJ databases">
        <title>Aureococcus anophagefferens CCMP1851 and Kratosvirus quantuckense: Draft genome of a second virus-susceptible host strain in the model system.</title>
        <authorList>
            <person name="Chase E."/>
            <person name="Truchon A.R."/>
            <person name="Schepens W."/>
            <person name="Wilhelm S.W."/>
        </authorList>
    </citation>
    <scope>NUCLEOTIDE SEQUENCE [LARGE SCALE GENOMIC DNA]</scope>
    <source>
        <strain evidence="5 6">CCMP1851</strain>
    </source>
</reference>
<comment type="caution">
    <text evidence="5">The sequence shown here is derived from an EMBL/GenBank/DDBJ whole genome shotgun (WGS) entry which is preliminary data.</text>
</comment>
<sequence>MVLKLALLLLLPAASALQGPSLVHRRRHALKELRMTAGDDVPTAPSRSALLRGAGAAAALAAFPRASVAGGGNVATLETDLGNIVIELKPDWAPLGVERFKELITVGFYDDARFFRVVPKFIVQFGLSGDPALNKKYKAANLQDDPVAVSNTRGTLVFATAGRNTRTSQMFINFGNNGFLDKQGFSPIGVVTEGLDIAEKLNAEYGESPNQGKITTQGNEYLKANFPRLSYIKKASLS</sequence>
<dbReference type="Proteomes" id="UP001363151">
    <property type="component" value="Unassembled WGS sequence"/>
</dbReference>
<feature type="signal peptide" evidence="3">
    <location>
        <begin position="1"/>
        <end position="16"/>
    </location>
</feature>
<dbReference type="InterPro" id="IPR029000">
    <property type="entry name" value="Cyclophilin-like_dom_sf"/>
</dbReference>
<comment type="similarity">
    <text evidence="3">Belongs to the cyclophilin-type PPIase family.</text>
</comment>
<keyword evidence="3" id="KW-0732">Signal</keyword>
<evidence type="ECO:0000313" key="5">
    <source>
        <dbReference type="EMBL" id="KAK7239153.1"/>
    </source>
</evidence>
<gene>
    <name evidence="5" type="ORF">SO694_00027316</name>
</gene>
<evidence type="ECO:0000259" key="4">
    <source>
        <dbReference type="PROSITE" id="PS50072"/>
    </source>
</evidence>
<evidence type="ECO:0000256" key="1">
    <source>
        <dbReference type="ARBA" id="ARBA00023110"/>
    </source>
</evidence>
<proteinExistence type="inferred from homology"/>
<evidence type="ECO:0000313" key="6">
    <source>
        <dbReference type="Proteomes" id="UP001363151"/>
    </source>
</evidence>
<dbReference type="EMBL" id="JBBJCI010000226">
    <property type="protein sequence ID" value="KAK7239153.1"/>
    <property type="molecule type" value="Genomic_DNA"/>
</dbReference>
<dbReference type="InterPro" id="IPR002130">
    <property type="entry name" value="Cyclophilin-type_PPIase_dom"/>
</dbReference>
<comment type="catalytic activity">
    <reaction evidence="3">
        <text>[protein]-peptidylproline (omega=180) = [protein]-peptidylproline (omega=0)</text>
        <dbReference type="Rhea" id="RHEA:16237"/>
        <dbReference type="Rhea" id="RHEA-COMP:10747"/>
        <dbReference type="Rhea" id="RHEA-COMP:10748"/>
        <dbReference type="ChEBI" id="CHEBI:83833"/>
        <dbReference type="ChEBI" id="CHEBI:83834"/>
        <dbReference type="EC" id="5.2.1.8"/>
    </reaction>
</comment>
<name>A0ABR1FV44_AURAN</name>
<dbReference type="EC" id="5.2.1.8" evidence="3"/>
<protein>
    <recommendedName>
        <fullName evidence="3">Peptidyl-prolyl cis-trans isomerase</fullName>
        <shortName evidence="3">PPIase</shortName>
        <ecNumber evidence="3">5.2.1.8</ecNumber>
    </recommendedName>
</protein>
<dbReference type="Gene3D" id="2.40.100.10">
    <property type="entry name" value="Cyclophilin-like"/>
    <property type="match status" value="1"/>
</dbReference>
<dbReference type="PROSITE" id="PS50072">
    <property type="entry name" value="CSA_PPIASE_2"/>
    <property type="match status" value="1"/>
</dbReference>
<organism evidence="5 6">
    <name type="scientific">Aureococcus anophagefferens</name>
    <name type="common">Harmful bloom alga</name>
    <dbReference type="NCBI Taxonomy" id="44056"/>
    <lineage>
        <taxon>Eukaryota</taxon>
        <taxon>Sar</taxon>
        <taxon>Stramenopiles</taxon>
        <taxon>Ochrophyta</taxon>
        <taxon>Pelagophyceae</taxon>
        <taxon>Pelagomonadales</taxon>
        <taxon>Pelagomonadaceae</taxon>
        <taxon>Aureococcus</taxon>
    </lineage>
</organism>
<dbReference type="PANTHER" id="PTHR43246">
    <property type="entry name" value="PEPTIDYL-PROLYL CIS-TRANS ISOMERASE CYP38, CHLOROPLASTIC"/>
    <property type="match status" value="1"/>
</dbReference>
<comment type="function">
    <text evidence="3">PPIases accelerate the folding of proteins. It catalyzes the cis-trans isomerization of proline imidic peptide bonds in oligopeptides.</text>
</comment>